<proteinExistence type="predicted"/>
<gene>
    <name evidence="1" type="ORF">PFMALIP_00404</name>
</gene>
<sequence>MIHCVLSYKNKDMLIYIIKNKRYFKHIFYVDFFFLYLKLYKPLFCTSFFINEIYDKVLIKKRNGKNIIVIQKCVIKLYVKGPIFNNMQNCYDENIFFFCRKKERDI</sequence>
<accession>A0A024WY49</accession>
<organism evidence="1 2">
    <name type="scientific">Plasmodium falciparum MaliPS096_E11</name>
    <dbReference type="NCBI Taxonomy" id="1036727"/>
    <lineage>
        <taxon>Eukaryota</taxon>
        <taxon>Sar</taxon>
        <taxon>Alveolata</taxon>
        <taxon>Apicomplexa</taxon>
        <taxon>Aconoidasida</taxon>
        <taxon>Haemosporida</taxon>
        <taxon>Plasmodiidae</taxon>
        <taxon>Plasmodium</taxon>
        <taxon>Plasmodium (Laverania)</taxon>
    </lineage>
</organism>
<dbReference type="EMBL" id="KI925483">
    <property type="protein sequence ID" value="ETW51566.1"/>
    <property type="molecule type" value="Genomic_DNA"/>
</dbReference>
<reference evidence="1 2" key="1">
    <citation type="submission" date="2013-02" db="EMBL/GenBank/DDBJ databases">
        <title>The Genome Annotation of Plasmodium falciparum MaliPS096_E11.</title>
        <authorList>
            <consortium name="The Broad Institute Genome Sequencing Platform"/>
            <consortium name="The Broad Institute Genome Sequencing Center for Infectious Disease"/>
            <person name="Neafsey D."/>
            <person name="Hoffman S."/>
            <person name="Volkman S."/>
            <person name="Rosenthal P."/>
            <person name="Walker B."/>
            <person name="Young S.K."/>
            <person name="Zeng Q."/>
            <person name="Gargeya S."/>
            <person name="Fitzgerald M."/>
            <person name="Haas B."/>
            <person name="Abouelleil A."/>
            <person name="Allen A.W."/>
            <person name="Alvarado L."/>
            <person name="Arachchi H.M."/>
            <person name="Berlin A.M."/>
            <person name="Chapman S.B."/>
            <person name="Gainer-Dewar J."/>
            <person name="Goldberg J."/>
            <person name="Griggs A."/>
            <person name="Gujja S."/>
            <person name="Hansen M."/>
            <person name="Howarth C."/>
            <person name="Imamovic A."/>
            <person name="Ireland A."/>
            <person name="Larimer J."/>
            <person name="McCowan C."/>
            <person name="Murphy C."/>
            <person name="Pearson M."/>
            <person name="Poon T.W."/>
            <person name="Priest M."/>
            <person name="Roberts A."/>
            <person name="Saif S."/>
            <person name="Shea T."/>
            <person name="Sisk P."/>
            <person name="Sykes S."/>
            <person name="Wortman J."/>
            <person name="Nusbaum C."/>
            <person name="Birren B."/>
        </authorList>
    </citation>
    <scope>NUCLEOTIDE SEQUENCE [LARGE SCALE GENOMIC DNA]</scope>
    <source>
        <strain evidence="1 2">MaliPS096_E11</strain>
    </source>
</reference>
<dbReference type="Proteomes" id="UP000030699">
    <property type="component" value="Unassembled WGS sequence"/>
</dbReference>
<name>A0A024WY49_PLAFA</name>
<evidence type="ECO:0000313" key="2">
    <source>
        <dbReference type="Proteomes" id="UP000030699"/>
    </source>
</evidence>
<dbReference type="AlphaFoldDB" id="A0A024WY49"/>
<evidence type="ECO:0000313" key="1">
    <source>
        <dbReference type="EMBL" id="ETW51566.1"/>
    </source>
</evidence>
<reference evidence="1 2" key="2">
    <citation type="submission" date="2013-02" db="EMBL/GenBank/DDBJ databases">
        <title>The Genome Sequence of Plasmodium falciparum MaliPS096_E11.</title>
        <authorList>
            <consortium name="The Broad Institute Genome Sequencing Platform"/>
            <consortium name="The Broad Institute Genome Sequencing Center for Infectious Disease"/>
            <person name="Neafsey D."/>
            <person name="Cheeseman I."/>
            <person name="Volkman S."/>
            <person name="Adams J."/>
            <person name="Walker B."/>
            <person name="Young S.K."/>
            <person name="Zeng Q."/>
            <person name="Gargeya S."/>
            <person name="Fitzgerald M."/>
            <person name="Haas B."/>
            <person name="Abouelleil A."/>
            <person name="Alvarado L."/>
            <person name="Arachchi H.M."/>
            <person name="Berlin A.M."/>
            <person name="Chapman S.B."/>
            <person name="Dewar J."/>
            <person name="Goldberg J."/>
            <person name="Griggs A."/>
            <person name="Gujja S."/>
            <person name="Hansen M."/>
            <person name="Howarth C."/>
            <person name="Imamovic A."/>
            <person name="Larimer J."/>
            <person name="McCowan C."/>
            <person name="Murphy C."/>
            <person name="Neiman D."/>
            <person name="Pearson M."/>
            <person name="Priest M."/>
            <person name="Roberts A."/>
            <person name="Saif S."/>
            <person name="Shea T."/>
            <person name="Sisk P."/>
            <person name="Sykes S."/>
            <person name="Wortman J."/>
            <person name="Nusbaum C."/>
            <person name="Birren B."/>
        </authorList>
    </citation>
    <scope>NUCLEOTIDE SEQUENCE [LARGE SCALE GENOMIC DNA]</scope>
    <source>
        <strain evidence="1 2">MaliPS096_E11</strain>
    </source>
</reference>
<protein>
    <submittedName>
        <fullName evidence="1">Uncharacterized protein</fullName>
    </submittedName>
</protein>